<feature type="transmembrane region" description="Helical" evidence="1">
    <location>
        <begin position="68"/>
        <end position="88"/>
    </location>
</feature>
<dbReference type="EMBL" id="QKSB01000004">
    <property type="protein sequence ID" value="PZE17196.1"/>
    <property type="molecule type" value="Genomic_DNA"/>
</dbReference>
<feature type="transmembrane region" description="Helical" evidence="1">
    <location>
        <begin position="42"/>
        <end position="61"/>
    </location>
</feature>
<dbReference type="OrthoDB" id="6200718at2"/>
<keyword evidence="3" id="KW-1185">Reference proteome</keyword>
<protein>
    <submittedName>
        <fullName evidence="2">Uncharacterized protein</fullName>
    </submittedName>
</protein>
<keyword evidence="1" id="KW-0812">Transmembrane</keyword>
<keyword evidence="1" id="KW-1133">Transmembrane helix</keyword>
<name>A0A2W1NGT2_9FLAO</name>
<evidence type="ECO:0000313" key="3">
    <source>
        <dbReference type="Proteomes" id="UP000249248"/>
    </source>
</evidence>
<feature type="transmembrane region" description="Helical" evidence="1">
    <location>
        <begin position="100"/>
        <end position="122"/>
    </location>
</feature>
<sequence>MEDLIALGRKRTILLSISILLVSVHTIYLYHATHPVVETKKIVQQAIRFLLTILLLVMIYKGKKGAKIIGIVLFSLGLLGALIGLFMIDKPFLAKTPLLVMSMVYALAIYFFSANSSFKAFFESQQHKKDNLDI</sequence>
<evidence type="ECO:0000313" key="2">
    <source>
        <dbReference type="EMBL" id="PZE17196.1"/>
    </source>
</evidence>
<comment type="caution">
    <text evidence="2">The sequence shown here is derived from an EMBL/GenBank/DDBJ whole genome shotgun (WGS) entry which is preliminary data.</text>
</comment>
<accession>A0A2W1NGT2</accession>
<gene>
    <name evidence="2" type="ORF">DNU06_07945</name>
</gene>
<organism evidence="2 3">
    <name type="scientific">Putridiphycobacter roseus</name>
    <dbReference type="NCBI Taxonomy" id="2219161"/>
    <lineage>
        <taxon>Bacteria</taxon>
        <taxon>Pseudomonadati</taxon>
        <taxon>Bacteroidota</taxon>
        <taxon>Flavobacteriia</taxon>
        <taxon>Flavobacteriales</taxon>
        <taxon>Crocinitomicaceae</taxon>
        <taxon>Putridiphycobacter</taxon>
    </lineage>
</organism>
<keyword evidence="1" id="KW-0472">Membrane</keyword>
<proteinExistence type="predicted"/>
<dbReference type="Proteomes" id="UP000249248">
    <property type="component" value="Unassembled WGS sequence"/>
</dbReference>
<dbReference type="RefSeq" id="WP_111062721.1">
    <property type="nucleotide sequence ID" value="NZ_JBHUCU010000016.1"/>
</dbReference>
<feature type="transmembrane region" description="Helical" evidence="1">
    <location>
        <begin position="12"/>
        <end position="30"/>
    </location>
</feature>
<evidence type="ECO:0000256" key="1">
    <source>
        <dbReference type="SAM" id="Phobius"/>
    </source>
</evidence>
<reference evidence="2 3" key="1">
    <citation type="submission" date="2018-06" db="EMBL/GenBank/DDBJ databases">
        <title>The draft genome sequence of Crocinitomix sp. SM1701.</title>
        <authorList>
            <person name="Zhang X."/>
        </authorList>
    </citation>
    <scope>NUCLEOTIDE SEQUENCE [LARGE SCALE GENOMIC DNA]</scope>
    <source>
        <strain evidence="2 3">SM1701</strain>
    </source>
</reference>
<dbReference type="AlphaFoldDB" id="A0A2W1NGT2"/>